<reference evidence="2" key="1">
    <citation type="journal article" date="2011" name="MBio">
        <title>Novel metabolic attributes of the genus Cyanothece, comprising a group of unicellular nitrogen-fixing Cyanobacteria.</title>
        <authorList>
            <person name="Bandyopadhyay A."/>
            <person name="Elvitigala T."/>
            <person name="Welsh E."/>
            <person name="Stockel J."/>
            <person name="Liberton M."/>
            <person name="Min H."/>
            <person name="Sherman L.A."/>
            <person name="Pakrasi H.B."/>
        </authorList>
    </citation>
    <scope>NUCLEOTIDE SEQUENCE [LARGE SCALE GENOMIC DNA]</scope>
    <source>
        <strain evidence="2">PCC 8801</strain>
    </source>
</reference>
<gene>
    <name evidence="1" type="ordered locus">PCC8801_3306</name>
</gene>
<dbReference type="HOGENOM" id="CLU_3182750_0_0_3"/>
<keyword evidence="2" id="KW-1185">Reference proteome</keyword>
<evidence type="ECO:0000313" key="2">
    <source>
        <dbReference type="Proteomes" id="UP000008204"/>
    </source>
</evidence>
<dbReference type="KEGG" id="cyp:PCC8801_3306"/>
<organism evidence="1 2">
    <name type="scientific">Rippkaea orientalis (strain PCC 8801 / RF-1)</name>
    <name type="common">Cyanothece sp. (strain PCC 8801)</name>
    <dbReference type="NCBI Taxonomy" id="41431"/>
    <lineage>
        <taxon>Bacteria</taxon>
        <taxon>Bacillati</taxon>
        <taxon>Cyanobacteriota</taxon>
        <taxon>Cyanophyceae</taxon>
        <taxon>Oscillatoriophycideae</taxon>
        <taxon>Chroococcales</taxon>
        <taxon>Aphanothecaceae</taxon>
        <taxon>Rippkaea</taxon>
        <taxon>Rippkaea orientalis</taxon>
    </lineage>
</organism>
<protein>
    <submittedName>
        <fullName evidence="1">Uncharacterized protein</fullName>
    </submittedName>
</protein>
<dbReference type="EMBL" id="CP001287">
    <property type="protein sequence ID" value="ACK67277.1"/>
    <property type="molecule type" value="Genomic_DNA"/>
</dbReference>
<dbReference type="AlphaFoldDB" id="B7JZ66"/>
<name>B7JZ66_RIPO1</name>
<dbReference type="Proteomes" id="UP000008204">
    <property type="component" value="Chromosome"/>
</dbReference>
<evidence type="ECO:0000313" key="1">
    <source>
        <dbReference type="EMBL" id="ACK67277.1"/>
    </source>
</evidence>
<sequence length="46" mass="5315">MTDTQVHRVPQKFKNDSIKGLTVETRGLDTLGTHPTVIRLRWLRAQ</sequence>
<proteinExistence type="predicted"/>
<accession>B7JZ66</accession>